<dbReference type="Proteomes" id="UP001166304">
    <property type="component" value="Unassembled WGS sequence"/>
</dbReference>
<dbReference type="RefSeq" id="WP_162412507.1">
    <property type="nucleotide sequence ID" value="NZ_JAHQXE010000001.1"/>
</dbReference>
<evidence type="ECO:0000313" key="1">
    <source>
        <dbReference type="EMBL" id="MBV0900176.1"/>
    </source>
</evidence>
<dbReference type="EMBL" id="JAHQXE010000001">
    <property type="protein sequence ID" value="MBV0900176.1"/>
    <property type="molecule type" value="Genomic_DNA"/>
</dbReference>
<name>A0AA41KFZ3_9EURY</name>
<comment type="caution">
    <text evidence="1">The sequence shown here is derived from an EMBL/GenBank/DDBJ whole genome shotgun (WGS) entry which is preliminary data.</text>
</comment>
<reference evidence="1" key="1">
    <citation type="submission" date="2021-06" db="EMBL/GenBank/DDBJ databases">
        <title>New haloarchaea isolates fom saline soil.</title>
        <authorList>
            <person name="Duran-Viseras A."/>
            <person name="Sanchez-Porro C.S."/>
            <person name="Ventosa A."/>
        </authorList>
    </citation>
    <scope>NUCLEOTIDE SEQUENCE</scope>
    <source>
        <strain evidence="1">JCM 18369</strain>
    </source>
</reference>
<protein>
    <submittedName>
        <fullName evidence="1">Uncharacterized protein</fullName>
    </submittedName>
</protein>
<dbReference type="AlphaFoldDB" id="A0AA41KFZ3"/>
<keyword evidence="2" id="KW-1185">Reference proteome</keyword>
<evidence type="ECO:0000313" key="2">
    <source>
        <dbReference type="Proteomes" id="UP001166304"/>
    </source>
</evidence>
<proteinExistence type="predicted"/>
<accession>A0AA41KFZ3</accession>
<sequence length="86" mass="9052">MRMSTTSVAEVDATAEFDDGGVLAVQTHERDLDLRVQAPEERPLSGIEPHAQLTISGADLTVDVVLDADALDALLDGLPVAPRGES</sequence>
<organism evidence="1 2">
    <name type="scientific">Haloarcula salina</name>
    <dbReference type="NCBI Taxonomy" id="1429914"/>
    <lineage>
        <taxon>Archaea</taxon>
        <taxon>Methanobacteriati</taxon>
        <taxon>Methanobacteriota</taxon>
        <taxon>Stenosarchaea group</taxon>
        <taxon>Halobacteria</taxon>
        <taxon>Halobacteriales</taxon>
        <taxon>Haloarculaceae</taxon>
        <taxon>Haloarcula</taxon>
    </lineage>
</organism>
<gene>
    <name evidence="1" type="ORF">KTS37_00100</name>
</gene>